<dbReference type="Gramene" id="Kaladp0048s0717.1.v1.1">
    <property type="protein sequence ID" value="Kaladp0048s0717.1.v1.1"/>
    <property type="gene ID" value="Kaladp0048s0717.v1.1"/>
</dbReference>
<dbReference type="EnsemblPlants" id="Kaladp0048s0717.1.v1.1">
    <property type="protein sequence ID" value="Kaladp0048s0717.1.v1.1"/>
    <property type="gene ID" value="Kaladp0048s0717.v1.1"/>
</dbReference>
<evidence type="ECO:0000256" key="2">
    <source>
        <dbReference type="ARBA" id="ARBA00009190"/>
    </source>
</evidence>
<dbReference type="OMA" id="CSIIVTE"/>
<dbReference type="Proteomes" id="UP000594263">
    <property type="component" value="Unplaced"/>
</dbReference>
<dbReference type="InterPro" id="IPR001727">
    <property type="entry name" value="GDT1-like"/>
</dbReference>
<sequence length="300" mass="32527">MSMRSCPGRGALFSHCVLVFFVLFAISGAVFAQESGDDESKTESNGVVRDLGRRSKIFLEKVNNDATKDDSSSEWGDLSLDLDAPSLGIFDAVFASFSMILVTEIGDETFIIAALMAMRHPKAIVLSGALCALIVMTVLSTALGRIVPNLISRKHTNSAATILYAFFGLRLLYIAWRSDPKGSQKKEIEEVEEKLETNQGKTAYRRFLSRFLTPIFLESFVLTFLAEWGDRSQIATIALATHKNAIGVAVGATIGHTLCTSLAVVGGSMLASKISQRTVATVGGLLFLCFSLSSYFYPPV</sequence>
<protein>
    <recommendedName>
        <fullName evidence="6">GDT1 family protein</fullName>
    </recommendedName>
</protein>
<accession>A0A7N0TZH2</accession>
<keyword evidence="6" id="KW-0732">Signal</keyword>
<dbReference type="GO" id="GO:0015085">
    <property type="term" value="F:calcium ion transmembrane transporter activity"/>
    <property type="evidence" value="ECO:0007669"/>
    <property type="project" value="TreeGrafter"/>
</dbReference>
<evidence type="ECO:0000256" key="1">
    <source>
        <dbReference type="ARBA" id="ARBA00004141"/>
    </source>
</evidence>
<feature type="transmembrane region" description="Helical" evidence="6">
    <location>
        <begin position="246"/>
        <end position="266"/>
    </location>
</feature>
<evidence type="ECO:0000313" key="7">
    <source>
        <dbReference type="EnsemblPlants" id="Kaladp0048s0717.1.v1.1"/>
    </source>
</evidence>
<feature type="chain" id="PRO_5029933753" description="GDT1 family protein" evidence="6">
    <location>
        <begin position="33"/>
        <end position="300"/>
    </location>
</feature>
<dbReference type="GO" id="GO:0032472">
    <property type="term" value="P:Golgi calcium ion transport"/>
    <property type="evidence" value="ECO:0007669"/>
    <property type="project" value="TreeGrafter"/>
</dbReference>
<organism evidence="7 8">
    <name type="scientific">Kalanchoe fedtschenkoi</name>
    <name type="common">Lavender scallops</name>
    <name type="synonym">South American air plant</name>
    <dbReference type="NCBI Taxonomy" id="63787"/>
    <lineage>
        <taxon>Eukaryota</taxon>
        <taxon>Viridiplantae</taxon>
        <taxon>Streptophyta</taxon>
        <taxon>Embryophyta</taxon>
        <taxon>Tracheophyta</taxon>
        <taxon>Spermatophyta</taxon>
        <taxon>Magnoliopsida</taxon>
        <taxon>eudicotyledons</taxon>
        <taxon>Gunneridae</taxon>
        <taxon>Pentapetalae</taxon>
        <taxon>Saxifragales</taxon>
        <taxon>Crassulaceae</taxon>
        <taxon>Kalanchoe</taxon>
    </lineage>
</organism>
<evidence type="ECO:0000313" key="8">
    <source>
        <dbReference type="Proteomes" id="UP000594263"/>
    </source>
</evidence>
<reference evidence="7" key="1">
    <citation type="submission" date="2021-01" db="UniProtKB">
        <authorList>
            <consortium name="EnsemblPlants"/>
        </authorList>
    </citation>
    <scope>IDENTIFICATION</scope>
</reference>
<evidence type="ECO:0000256" key="5">
    <source>
        <dbReference type="ARBA" id="ARBA00023136"/>
    </source>
</evidence>
<dbReference type="GO" id="GO:0016020">
    <property type="term" value="C:membrane"/>
    <property type="evidence" value="ECO:0007669"/>
    <property type="project" value="UniProtKB-SubCell"/>
</dbReference>
<name>A0A7N0TZH2_KALFE</name>
<evidence type="ECO:0000256" key="3">
    <source>
        <dbReference type="ARBA" id="ARBA00022692"/>
    </source>
</evidence>
<dbReference type="AlphaFoldDB" id="A0A7N0TZH2"/>
<feature type="transmembrane region" description="Helical" evidence="6">
    <location>
        <begin position="159"/>
        <end position="176"/>
    </location>
</feature>
<proteinExistence type="inferred from homology"/>
<keyword evidence="8" id="KW-1185">Reference proteome</keyword>
<dbReference type="GO" id="GO:0032468">
    <property type="term" value="P:Golgi calcium ion homeostasis"/>
    <property type="evidence" value="ECO:0007669"/>
    <property type="project" value="TreeGrafter"/>
</dbReference>
<dbReference type="PANTHER" id="PTHR12608:SF9">
    <property type="entry name" value="GDT1-LIKE PROTEIN 3"/>
    <property type="match status" value="1"/>
</dbReference>
<evidence type="ECO:0000256" key="4">
    <source>
        <dbReference type="ARBA" id="ARBA00022989"/>
    </source>
</evidence>
<feature type="transmembrane region" description="Helical" evidence="6">
    <location>
        <begin position="278"/>
        <end position="297"/>
    </location>
</feature>
<dbReference type="GO" id="GO:0005384">
    <property type="term" value="F:manganese ion transmembrane transporter activity"/>
    <property type="evidence" value="ECO:0007669"/>
    <property type="project" value="TreeGrafter"/>
</dbReference>
<dbReference type="PANTHER" id="PTHR12608">
    <property type="entry name" value="TRANSMEMBRANE PROTEIN HTP-1 RELATED"/>
    <property type="match status" value="1"/>
</dbReference>
<dbReference type="GO" id="GO:0005794">
    <property type="term" value="C:Golgi apparatus"/>
    <property type="evidence" value="ECO:0007669"/>
    <property type="project" value="TreeGrafter"/>
</dbReference>
<comment type="similarity">
    <text evidence="2 6">Belongs to the GDT1 family.</text>
</comment>
<dbReference type="Pfam" id="PF01169">
    <property type="entry name" value="GDT1"/>
    <property type="match status" value="2"/>
</dbReference>
<comment type="subcellular location">
    <subcellularLocation>
        <location evidence="1 6">Membrane</location>
        <topology evidence="1 6">Multi-pass membrane protein</topology>
    </subcellularLocation>
</comment>
<evidence type="ECO:0000256" key="6">
    <source>
        <dbReference type="RuleBase" id="RU365102"/>
    </source>
</evidence>
<feature type="transmembrane region" description="Helical" evidence="6">
    <location>
        <begin position="207"/>
        <end position="226"/>
    </location>
</feature>
<keyword evidence="4 6" id="KW-1133">Transmembrane helix</keyword>
<keyword evidence="5 6" id="KW-0472">Membrane</keyword>
<keyword evidence="3 6" id="KW-0812">Transmembrane</keyword>
<feature type="signal peptide" evidence="6">
    <location>
        <begin position="1"/>
        <end position="32"/>
    </location>
</feature>
<feature type="transmembrane region" description="Helical" evidence="6">
    <location>
        <begin position="123"/>
        <end position="147"/>
    </location>
</feature>